<dbReference type="FunFam" id="3.30.565.10:FF:000006">
    <property type="entry name" value="Sensor histidine kinase WalK"/>
    <property type="match status" value="1"/>
</dbReference>
<dbReference type="SUPFAM" id="SSF47384">
    <property type="entry name" value="Homodimeric domain of signal transducing histidine kinase"/>
    <property type="match status" value="1"/>
</dbReference>
<dbReference type="PANTHER" id="PTHR43711:SF31">
    <property type="entry name" value="HISTIDINE KINASE"/>
    <property type="match status" value="1"/>
</dbReference>
<dbReference type="Gene3D" id="1.10.287.130">
    <property type="match status" value="1"/>
</dbReference>
<dbReference type="InterPro" id="IPR036890">
    <property type="entry name" value="HATPase_C_sf"/>
</dbReference>
<keyword evidence="5" id="KW-0418">Kinase</keyword>
<dbReference type="InterPro" id="IPR003661">
    <property type="entry name" value="HisK_dim/P_dom"/>
</dbReference>
<dbReference type="SUPFAM" id="SSF55874">
    <property type="entry name" value="ATPase domain of HSP90 chaperone/DNA topoisomerase II/histidine kinase"/>
    <property type="match status" value="1"/>
</dbReference>
<keyword evidence="6" id="KW-0902">Two-component regulatory system</keyword>
<proteinExistence type="predicted"/>
<sequence length="241" mass="27382">FNSSDITELEEKIQSRDKFFSVIAHDLRSPFTAILGYSEYMASYYENLTREEIHDFSNNMYKASKSVFKLLEDLLKWTRIQSGKITLDKEVFSLLPLLDKIVDMFETSAESKKIRLIYNPPEEKIMIDADKEMISSVFRNLISNGIKFTEANGFIKIDIQLGNGFVIVSVIDNGIGIDKVTLSRLFKVGERVTRYGTNDEEGSGLGLILSKEFIWKNGGDIWVESQVGEGSTFYVKLPLAD</sequence>
<evidence type="ECO:0000256" key="6">
    <source>
        <dbReference type="ARBA" id="ARBA00023012"/>
    </source>
</evidence>
<evidence type="ECO:0000256" key="2">
    <source>
        <dbReference type="ARBA" id="ARBA00012438"/>
    </source>
</evidence>
<feature type="non-terminal residue" evidence="8">
    <location>
        <position position="1"/>
    </location>
</feature>
<dbReference type="PANTHER" id="PTHR43711">
    <property type="entry name" value="TWO-COMPONENT HISTIDINE KINASE"/>
    <property type="match status" value="1"/>
</dbReference>
<dbReference type="InterPro" id="IPR005467">
    <property type="entry name" value="His_kinase_dom"/>
</dbReference>
<evidence type="ECO:0000259" key="7">
    <source>
        <dbReference type="PROSITE" id="PS50109"/>
    </source>
</evidence>
<evidence type="ECO:0000256" key="5">
    <source>
        <dbReference type="ARBA" id="ARBA00022777"/>
    </source>
</evidence>
<dbReference type="InterPro" id="IPR050736">
    <property type="entry name" value="Sensor_HK_Regulatory"/>
</dbReference>
<dbReference type="GO" id="GO:0000155">
    <property type="term" value="F:phosphorelay sensor kinase activity"/>
    <property type="evidence" value="ECO:0007669"/>
    <property type="project" value="InterPro"/>
</dbReference>
<dbReference type="SMART" id="SM00388">
    <property type="entry name" value="HisKA"/>
    <property type="match status" value="1"/>
</dbReference>
<dbReference type="Pfam" id="PF00512">
    <property type="entry name" value="HisKA"/>
    <property type="match status" value="1"/>
</dbReference>
<dbReference type="AlphaFoldDB" id="A0A3B1CFD2"/>
<keyword evidence="3" id="KW-0597">Phosphoprotein</keyword>
<dbReference type="Pfam" id="PF02518">
    <property type="entry name" value="HATPase_c"/>
    <property type="match status" value="1"/>
</dbReference>
<dbReference type="EMBL" id="UOGD01000360">
    <property type="protein sequence ID" value="VAX26922.1"/>
    <property type="molecule type" value="Genomic_DNA"/>
</dbReference>
<dbReference type="InterPro" id="IPR003594">
    <property type="entry name" value="HATPase_dom"/>
</dbReference>
<evidence type="ECO:0000256" key="1">
    <source>
        <dbReference type="ARBA" id="ARBA00000085"/>
    </source>
</evidence>
<dbReference type="CDD" id="cd00082">
    <property type="entry name" value="HisKA"/>
    <property type="match status" value="1"/>
</dbReference>
<gene>
    <name evidence="8" type="ORF">MNBD_IGNAVI01-3122</name>
</gene>
<accession>A0A3B1CFD2</accession>
<name>A0A3B1CFD2_9ZZZZ</name>
<dbReference type="InterPro" id="IPR036097">
    <property type="entry name" value="HisK_dim/P_sf"/>
</dbReference>
<reference evidence="8" key="1">
    <citation type="submission" date="2018-06" db="EMBL/GenBank/DDBJ databases">
        <authorList>
            <person name="Zhirakovskaya E."/>
        </authorList>
    </citation>
    <scope>NUCLEOTIDE SEQUENCE</scope>
</reference>
<protein>
    <recommendedName>
        <fullName evidence="2">histidine kinase</fullName>
        <ecNumber evidence="2">2.7.13.3</ecNumber>
    </recommendedName>
</protein>
<dbReference type="PROSITE" id="PS50109">
    <property type="entry name" value="HIS_KIN"/>
    <property type="match status" value="1"/>
</dbReference>
<dbReference type="SMART" id="SM00387">
    <property type="entry name" value="HATPase_c"/>
    <property type="match status" value="1"/>
</dbReference>
<feature type="domain" description="Histidine kinase" evidence="7">
    <location>
        <begin position="22"/>
        <end position="241"/>
    </location>
</feature>
<comment type="catalytic activity">
    <reaction evidence="1">
        <text>ATP + protein L-histidine = ADP + protein N-phospho-L-histidine.</text>
        <dbReference type="EC" id="2.7.13.3"/>
    </reaction>
</comment>
<organism evidence="8">
    <name type="scientific">hydrothermal vent metagenome</name>
    <dbReference type="NCBI Taxonomy" id="652676"/>
    <lineage>
        <taxon>unclassified sequences</taxon>
        <taxon>metagenomes</taxon>
        <taxon>ecological metagenomes</taxon>
    </lineage>
</organism>
<evidence type="ECO:0000256" key="3">
    <source>
        <dbReference type="ARBA" id="ARBA00022553"/>
    </source>
</evidence>
<evidence type="ECO:0000256" key="4">
    <source>
        <dbReference type="ARBA" id="ARBA00022679"/>
    </source>
</evidence>
<keyword evidence="4" id="KW-0808">Transferase</keyword>
<evidence type="ECO:0000313" key="8">
    <source>
        <dbReference type="EMBL" id="VAX26922.1"/>
    </source>
</evidence>
<dbReference type="EC" id="2.7.13.3" evidence="2"/>
<dbReference type="Gene3D" id="3.30.565.10">
    <property type="entry name" value="Histidine kinase-like ATPase, C-terminal domain"/>
    <property type="match status" value="1"/>
</dbReference>
<dbReference type="InterPro" id="IPR004358">
    <property type="entry name" value="Sig_transdc_His_kin-like_C"/>
</dbReference>
<dbReference type="PRINTS" id="PR00344">
    <property type="entry name" value="BCTRLSENSOR"/>
</dbReference>